<sequence>MHSHSKNSNNNDIRRPHTHCHRNQHVKEPRQESVQNQLNDMDLSQYNSKPKIAVIQSSVTEQALNLIPPGPDYLIILVKYKIQSSHSSDPHVQKVSVNSTLNKRYIRDDDTSLVEGYENSEPGNNQ</sequence>
<protein>
    <submittedName>
        <fullName evidence="2">Uncharacterized protein</fullName>
    </submittedName>
</protein>
<evidence type="ECO:0000313" key="2">
    <source>
        <dbReference type="EMBL" id="KAF6028771.1"/>
    </source>
</evidence>
<keyword evidence="3" id="KW-1185">Reference proteome</keyword>
<proteinExistence type="predicted"/>
<gene>
    <name evidence="2" type="ORF">EB796_012924</name>
</gene>
<feature type="region of interest" description="Disordered" evidence="1">
    <location>
        <begin position="106"/>
        <end position="126"/>
    </location>
</feature>
<dbReference type="AlphaFoldDB" id="A0A7J7JSZ5"/>
<evidence type="ECO:0000256" key="1">
    <source>
        <dbReference type="SAM" id="MobiDB-lite"/>
    </source>
</evidence>
<organism evidence="2 3">
    <name type="scientific">Bugula neritina</name>
    <name type="common">Brown bryozoan</name>
    <name type="synonym">Sertularia neritina</name>
    <dbReference type="NCBI Taxonomy" id="10212"/>
    <lineage>
        <taxon>Eukaryota</taxon>
        <taxon>Metazoa</taxon>
        <taxon>Spiralia</taxon>
        <taxon>Lophotrochozoa</taxon>
        <taxon>Bryozoa</taxon>
        <taxon>Gymnolaemata</taxon>
        <taxon>Cheilostomatida</taxon>
        <taxon>Flustrina</taxon>
        <taxon>Buguloidea</taxon>
        <taxon>Bugulidae</taxon>
        <taxon>Bugula</taxon>
    </lineage>
</organism>
<feature type="region of interest" description="Disordered" evidence="1">
    <location>
        <begin position="1"/>
        <end position="44"/>
    </location>
</feature>
<name>A0A7J7JSZ5_BUGNE</name>
<reference evidence="2" key="1">
    <citation type="submission" date="2020-06" db="EMBL/GenBank/DDBJ databases">
        <title>Draft genome of Bugula neritina, a colonial animal packing powerful symbionts and potential medicines.</title>
        <authorList>
            <person name="Rayko M."/>
        </authorList>
    </citation>
    <scope>NUCLEOTIDE SEQUENCE [LARGE SCALE GENOMIC DNA]</scope>
    <source>
        <strain evidence="2">Kwan_BN1</strain>
    </source>
</reference>
<dbReference type="EMBL" id="VXIV02001913">
    <property type="protein sequence ID" value="KAF6028771.1"/>
    <property type="molecule type" value="Genomic_DNA"/>
</dbReference>
<feature type="compositionally biased region" description="Polar residues" evidence="1">
    <location>
        <begin position="32"/>
        <end position="44"/>
    </location>
</feature>
<accession>A0A7J7JSZ5</accession>
<dbReference type="Proteomes" id="UP000593567">
    <property type="component" value="Unassembled WGS sequence"/>
</dbReference>
<comment type="caution">
    <text evidence="2">The sequence shown here is derived from an EMBL/GenBank/DDBJ whole genome shotgun (WGS) entry which is preliminary data.</text>
</comment>
<feature type="compositionally biased region" description="Polar residues" evidence="1">
    <location>
        <begin position="1"/>
        <end position="11"/>
    </location>
</feature>
<evidence type="ECO:0000313" key="3">
    <source>
        <dbReference type="Proteomes" id="UP000593567"/>
    </source>
</evidence>